<dbReference type="eggNOG" id="ENOG50319ED">
    <property type="taxonomic scope" value="Bacteria"/>
</dbReference>
<dbReference type="EMBL" id="CP002355">
    <property type="protein sequence ID" value="ADR32989.1"/>
    <property type="molecule type" value="Genomic_DNA"/>
</dbReference>
<evidence type="ECO:0000256" key="1">
    <source>
        <dbReference type="SAM" id="Phobius"/>
    </source>
</evidence>
<evidence type="ECO:0000313" key="2">
    <source>
        <dbReference type="EMBL" id="ADR32989.1"/>
    </source>
</evidence>
<feature type="transmembrane region" description="Helical" evidence="1">
    <location>
        <begin position="6"/>
        <end position="29"/>
    </location>
</feature>
<dbReference type="OrthoDB" id="5372904at2"/>
<name>E4TYL2_SULKY</name>
<keyword evidence="1" id="KW-1133">Transmembrane helix</keyword>
<dbReference type="KEGG" id="sku:Sulku_0322"/>
<sequence>MYATKRSGFAMILAIVIVVLVALGGVLLLRSSATGSKSVGDNYLKVQAELLADSATEFAVMRAQGFDHTGGNCLNNLNITVQDASGISAYDVNVSLAYSFRNPVVVGFNDACTRLADNTGKDTMILLDVTVTDHNLSTEPIRVHKRTWQKL</sequence>
<keyword evidence="3" id="KW-1185">Reference proteome</keyword>
<dbReference type="STRING" id="709032.Sulku_0322"/>
<proteinExistence type="predicted"/>
<dbReference type="Proteomes" id="UP000008721">
    <property type="component" value="Chromosome"/>
</dbReference>
<evidence type="ECO:0000313" key="3">
    <source>
        <dbReference type="Proteomes" id="UP000008721"/>
    </source>
</evidence>
<dbReference type="AlphaFoldDB" id="E4TYL2"/>
<dbReference type="HOGENOM" id="CLU_140209_0_0_7"/>
<evidence type="ECO:0008006" key="4">
    <source>
        <dbReference type="Google" id="ProtNLM"/>
    </source>
</evidence>
<dbReference type="RefSeq" id="WP_013459186.1">
    <property type="nucleotide sequence ID" value="NC_014762.1"/>
</dbReference>
<accession>E4TYL2</accession>
<organism evidence="2 3">
    <name type="scientific">Sulfuricurvum kujiense (strain ATCC BAA-921 / DSM 16994 / JCM 11577 / YK-1)</name>
    <dbReference type="NCBI Taxonomy" id="709032"/>
    <lineage>
        <taxon>Bacteria</taxon>
        <taxon>Pseudomonadati</taxon>
        <taxon>Campylobacterota</taxon>
        <taxon>Epsilonproteobacteria</taxon>
        <taxon>Campylobacterales</taxon>
        <taxon>Sulfurimonadaceae</taxon>
        <taxon>Sulfuricurvum</taxon>
    </lineage>
</organism>
<reference evidence="2 3" key="1">
    <citation type="journal article" date="2012" name="Stand. Genomic Sci.">
        <title>Complete genome sequence of the sulfur compounds oxidizing chemolithoautotroph Sulfuricurvum kujiense type strain (YK-1(T)).</title>
        <authorList>
            <person name="Han C."/>
            <person name="Kotsyurbenko O."/>
            <person name="Chertkov O."/>
            <person name="Held B."/>
            <person name="Lapidus A."/>
            <person name="Nolan M."/>
            <person name="Lucas S."/>
            <person name="Hammon N."/>
            <person name="Deshpande S."/>
            <person name="Cheng J.F."/>
            <person name="Tapia R."/>
            <person name="Goodwin L.A."/>
            <person name="Pitluck S."/>
            <person name="Liolios K."/>
            <person name="Pagani I."/>
            <person name="Ivanova N."/>
            <person name="Mavromatis K."/>
            <person name="Mikhailova N."/>
            <person name="Pati A."/>
            <person name="Chen A."/>
            <person name="Palaniappan K."/>
            <person name="Land M."/>
            <person name="Hauser L."/>
            <person name="Chang Y.J."/>
            <person name="Jeffries C.D."/>
            <person name="Brambilla E.M."/>
            <person name="Rohde M."/>
            <person name="Spring S."/>
            <person name="Sikorski J."/>
            <person name="Goker M."/>
            <person name="Woyke T."/>
            <person name="Bristow J."/>
            <person name="Eisen J.A."/>
            <person name="Markowitz V."/>
            <person name="Hugenholtz P."/>
            <person name="Kyrpides N.C."/>
            <person name="Klenk H.P."/>
            <person name="Detter J.C."/>
        </authorList>
    </citation>
    <scope>NUCLEOTIDE SEQUENCE [LARGE SCALE GENOMIC DNA]</scope>
    <source>
        <strain evidence="3">ATCC BAA-921 / DSM 16994 / JCM 11577 / YK-1</strain>
    </source>
</reference>
<gene>
    <name evidence="2" type="ordered locus">Sulku_0322</name>
</gene>
<keyword evidence="1" id="KW-0472">Membrane</keyword>
<protein>
    <recommendedName>
        <fullName evidence="4">Type 4 fimbrial biogenesis protein PilX N-terminal domain-containing protein</fullName>
    </recommendedName>
</protein>
<keyword evidence="1" id="KW-0812">Transmembrane</keyword>